<evidence type="ECO:0000313" key="2">
    <source>
        <dbReference type="Proteomes" id="UP000887116"/>
    </source>
</evidence>
<reference evidence="1" key="1">
    <citation type="submission" date="2020-07" db="EMBL/GenBank/DDBJ databases">
        <title>Multicomponent nature underlies the extraordinary mechanical properties of spider dragline silk.</title>
        <authorList>
            <person name="Kono N."/>
            <person name="Nakamura H."/>
            <person name="Mori M."/>
            <person name="Yoshida Y."/>
            <person name="Ohtoshi R."/>
            <person name="Malay A.D."/>
            <person name="Moran D.A.P."/>
            <person name="Tomita M."/>
            <person name="Numata K."/>
            <person name="Arakawa K."/>
        </authorList>
    </citation>
    <scope>NUCLEOTIDE SEQUENCE</scope>
</reference>
<dbReference type="Proteomes" id="UP000887116">
    <property type="component" value="Unassembled WGS sequence"/>
</dbReference>
<protein>
    <submittedName>
        <fullName evidence="1">Uncharacterized protein</fullName>
    </submittedName>
</protein>
<sequence length="128" mass="15001">MVQILLYRMEVNLHEAGSLKDESALQVCRDKKIWKGRFRLRIHTLLDSSVTLKILDLLDRTLRIEEICIKFIEELSFTHASSLNRNAKENCIIIYHENIDCKSKTITRFRLRSQKTGTSSFQISKQMS</sequence>
<dbReference type="AlphaFoldDB" id="A0A8X6HIB6"/>
<keyword evidence="2" id="KW-1185">Reference proteome</keyword>
<organism evidence="1 2">
    <name type="scientific">Trichonephila clavata</name>
    <name type="common">Joro spider</name>
    <name type="synonym">Nephila clavata</name>
    <dbReference type="NCBI Taxonomy" id="2740835"/>
    <lineage>
        <taxon>Eukaryota</taxon>
        <taxon>Metazoa</taxon>
        <taxon>Ecdysozoa</taxon>
        <taxon>Arthropoda</taxon>
        <taxon>Chelicerata</taxon>
        <taxon>Arachnida</taxon>
        <taxon>Araneae</taxon>
        <taxon>Araneomorphae</taxon>
        <taxon>Entelegynae</taxon>
        <taxon>Araneoidea</taxon>
        <taxon>Nephilidae</taxon>
        <taxon>Trichonephila</taxon>
    </lineage>
</organism>
<accession>A0A8X6HIB6</accession>
<dbReference type="EMBL" id="BMAO01018559">
    <property type="protein sequence ID" value="GFR24332.1"/>
    <property type="molecule type" value="Genomic_DNA"/>
</dbReference>
<proteinExistence type="predicted"/>
<evidence type="ECO:0000313" key="1">
    <source>
        <dbReference type="EMBL" id="GFR24332.1"/>
    </source>
</evidence>
<gene>
    <name evidence="1" type="ORF">TNCT_464751</name>
</gene>
<name>A0A8X6HIB6_TRICU</name>
<comment type="caution">
    <text evidence="1">The sequence shown here is derived from an EMBL/GenBank/DDBJ whole genome shotgun (WGS) entry which is preliminary data.</text>
</comment>